<evidence type="ECO:0000313" key="6">
    <source>
        <dbReference type="Proteomes" id="UP000597444"/>
    </source>
</evidence>
<evidence type="ECO:0000256" key="1">
    <source>
        <dbReference type="ARBA" id="ARBA00022741"/>
    </source>
</evidence>
<evidence type="ECO:0000256" key="3">
    <source>
        <dbReference type="SAM" id="MobiDB-lite"/>
    </source>
</evidence>
<proteinExistence type="predicted"/>
<keyword evidence="1" id="KW-0547">Nucleotide-binding</keyword>
<dbReference type="GO" id="GO:0016887">
    <property type="term" value="F:ATP hydrolysis activity"/>
    <property type="evidence" value="ECO:0007669"/>
    <property type="project" value="InterPro"/>
</dbReference>
<dbReference type="InterPro" id="IPR050107">
    <property type="entry name" value="ABC_carbohydrate_import_ATPase"/>
</dbReference>
<dbReference type="Pfam" id="PF00005">
    <property type="entry name" value="ABC_tran"/>
    <property type="match status" value="1"/>
</dbReference>
<reference evidence="5" key="1">
    <citation type="submission" date="2020-10" db="EMBL/GenBank/DDBJ databases">
        <title>Taxonomic study of unclassified bacteria belonging to the class Ktedonobacteria.</title>
        <authorList>
            <person name="Yabe S."/>
            <person name="Wang C.M."/>
            <person name="Zheng Y."/>
            <person name="Sakai Y."/>
            <person name="Cavaletti L."/>
            <person name="Monciardini P."/>
            <person name="Donadio S."/>
        </authorList>
    </citation>
    <scope>NUCLEOTIDE SEQUENCE</scope>
    <source>
        <strain evidence="5">ID150040</strain>
    </source>
</reference>
<dbReference type="SUPFAM" id="SSF52540">
    <property type="entry name" value="P-loop containing nucleoside triphosphate hydrolases"/>
    <property type="match status" value="1"/>
</dbReference>
<sequence>MSDNNIPSVDTPSSPRRPPDGNPVLRMVGIGKSFGAVRALNNVDFEVYPGEVVGLVGDNGAGKSTLIKTIAGVSPADEGEIFIEEQPVKITSPQIATHLGIETVYQDLALCDNLDVVSNLFLGREEKTAISTLKEIEMERRALQVLRTLDVKLPSVRAIVSTLSGGQRQSIAVAKTILRNAKVILLDEPTAALGVAQTRQVLNLIKRLREQGLAVVVISHNLADVFEVVDRVIVLRLGRRVGTFDIKTTTQERVVAAITGAEFGELLQNGGNGNGAREADRS</sequence>
<dbReference type="CDD" id="cd03216">
    <property type="entry name" value="ABC_Carb_Monos_I"/>
    <property type="match status" value="1"/>
</dbReference>
<feature type="compositionally biased region" description="Polar residues" evidence="3">
    <location>
        <begin position="1"/>
        <end position="14"/>
    </location>
</feature>
<dbReference type="PROSITE" id="PS50893">
    <property type="entry name" value="ABC_TRANSPORTER_2"/>
    <property type="match status" value="1"/>
</dbReference>
<dbReference type="GO" id="GO:0005524">
    <property type="term" value="F:ATP binding"/>
    <property type="evidence" value="ECO:0007669"/>
    <property type="project" value="UniProtKB-KW"/>
</dbReference>
<evidence type="ECO:0000259" key="4">
    <source>
        <dbReference type="PROSITE" id="PS50893"/>
    </source>
</evidence>
<dbReference type="Proteomes" id="UP000597444">
    <property type="component" value="Unassembled WGS sequence"/>
</dbReference>
<feature type="domain" description="ABC transporter" evidence="4">
    <location>
        <begin position="25"/>
        <end position="262"/>
    </location>
</feature>
<dbReference type="InterPro" id="IPR003439">
    <property type="entry name" value="ABC_transporter-like_ATP-bd"/>
</dbReference>
<evidence type="ECO:0000313" key="5">
    <source>
        <dbReference type="EMBL" id="GHO95949.1"/>
    </source>
</evidence>
<dbReference type="InterPro" id="IPR027417">
    <property type="entry name" value="P-loop_NTPase"/>
</dbReference>
<dbReference type="SMART" id="SM00382">
    <property type="entry name" value="AAA"/>
    <property type="match status" value="1"/>
</dbReference>
<organism evidence="5 6">
    <name type="scientific">Reticulibacter mediterranei</name>
    <dbReference type="NCBI Taxonomy" id="2778369"/>
    <lineage>
        <taxon>Bacteria</taxon>
        <taxon>Bacillati</taxon>
        <taxon>Chloroflexota</taxon>
        <taxon>Ktedonobacteria</taxon>
        <taxon>Ktedonobacterales</taxon>
        <taxon>Reticulibacteraceae</taxon>
        <taxon>Reticulibacter</taxon>
    </lineage>
</organism>
<comment type="caution">
    <text evidence="5">The sequence shown here is derived from an EMBL/GenBank/DDBJ whole genome shotgun (WGS) entry which is preliminary data.</text>
</comment>
<keyword evidence="6" id="KW-1185">Reference proteome</keyword>
<gene>
    <name evidence="5" type="ORF">KSF_059970</name>
</gene>
<dbReference type="Gene3D" id="3.40.50.300">
    <property type="entry name" value="P-loop containing nucleotide triphosphate hydrolases"/>
    <property type="match status" value="1"/>
</dbReference>
<keyword evidence="2 5" id="KW-0067">ATP-binding</keyword>
<dbReference type="PANTHER" id="PTHR43790">
    <property type="entry name" value="CARBOHYDRATE TRANSPORT ATP-BINDING PROTEIN MG119-RELATED"/>
    <property type="match status" value="1"/>
</dbReference>
<dbReference type="InterPro" id="IPR003593">
    <property type="entry name" value="AAA+_ATPase"/>
</dbReference>
<dbReference type="AlphaFoldDB" id="A0A8J3N298"/>
<feature type="region of interest" description="Disordered" evidence="3">
    <location>
        <begin position="1"/>
        <end position="22"/>
    </location>
</feature>
<evidence type="ECO:0000256" key="2">
    <source>
        <dbReference type="ARBA" id="ARBA00022840"/>
    </source>
</evidence>
<accession>A0A8J3N298</accession>
<name>A0A8J3N298_9CHLR</name>
<dbReference type="PANTHER" id="PTHR43790:SF8">
    <property type="entry name" value="SUGAR ABC TRANSPORTER ATP-BINDING PROTEIN"/>
    <property type="match status" value="1"/>
</dbReference>
<protein>
    <submittedName>
        <fullName evidence="5">ABC transporter ATP-binding protein</fullName>
    </submittedName>
</protein>
<dbReference type="EMBL" id="BNJK01000001">
    <property type="protein sequence ID" value="GHO95949.1"/>
    <property type="molecule type" value="Genomic_DNA"/>
</dbReference>